<evidence type="ECO:0000313" key="6">
    <source>
        <dbReference type="EMBL" id="MFC4623192.1"/>
    </source>
</evidence>
<dbReference type="Gene3D" id="3.40.190.10">
    <property type="entry name" value="Periplasmic binding protein-like II"/>
    <property type="match status" value="2"/>
</dbReference>
<proteinExistence type="inferred from homology"/>
<evidence type="ECO:0000256" key="2">
    <source>
        <dbReference type="ARBA" id="ARBA00023015"/>
    </source>
</evidence>
<dbReference type="PROSITE" id="PS50931">
    <property type="entry name" value="HTH_LYSR"/>
    <property type="match status" value="1"/>
</dbReference>
<keyword evidence="3" id="KW-0238">DNA-binding</keyword>
<gene>
    <name evidence="6" type="ORF">ACFO3A_13355</name>
</gene>
<dbReference type="RefSeq" id="WP_377727249.1">
    <property type="nucleotide sequence ID" value="NZ_JBHSEW010000012.1"/>
</dbReference>
<accession>A0ABV9GYQ7</accession>
<dbReference type="InterPro" id="IPR000847">
    <property type="entry name" value="LysR_HTH_N"/>
</dbReference>
<dbReference type="Gene3D" id="1.10.10.10">
    <property type="entry name" value="Winged helix-like DNA-binding domain superfamily/Winged helix DNA-binding domain"/>
    <property type="match status" value="1"/>
</dbReference>
<dbReference type="InterPro" id="IPR036390">
    <property type="entry name" value="WH_DNA-bd_sf"/>
</dbReference>
<comment type="caution">
    <text evidence="6">The sequence shown here is derived from an EMBL/GenBank/DDBJ whole genome shotgun (WGS) entry which is preliminary data.</text>
</comment>
<dbReference type="InterPro" id="IPR005119">
    <property type="entry name" value="LysR_subst-bd"/>
</dbReference>
<dbReference type="Pfam" id="PF03466">
    <property type="entry name" value="LysR_substrate"/>
    <property type="match status" value="1"/>
</dbReference>
<feature type="domain" description="HTH lysR-type" evidence="5">
    <location>
        <begin position="16"/>
        <end position="73"/>
    </location>
</feature>
<keyword evidence="4" id="KW-0804">Transcription</keyword>
<keyword evidence="7" id="KW-1185">Reference proteome</keyword>
<dbReference type="InterPro" id="IPR036388">
    <property type="entry name" value="WH-like_DNA-bd_sf"/>
</dbReference>
<organism evidence="6 7">
    <name type="scientific">Comamonas nitrativorans</name>
    <dbReference type="NCBI Taxonomy" id="108437"/>
    <lineage>
        <taxon>Bacteria</taxon>
        <taxon>Pseudomonadati</taxon>
        <taxon>Pseudomonadota</taxon>
        <taxon>Betaproteobacteria</taxon>
        <taxon>Burkholderiales</taxon>
        <taxon>Comamonadaceae</taxon>
        <taxon>Comamonas</taxon>
    </lineage>
</organism>
<dbReference type="EMBL" id="JBHSEW010000012">
    <property type="protein sequence ID" value="MFC4623192.1"/>
    <property type="molecule type" value="Genomic_DNA"/>
</dbReference>
<keyword evidence="2" id="KW-0805">Transcription regulation</keyword>
<dbReference type="SUPFAM" id="SSF46785">
    <property type="entry name" value="Winged helix' DNA-binding domain"/>
    <property type="match status" value="1"/>
</dbReference>
<dbReference type="Pfam" id="PF00126">
    <property type="entry name" value="HTH_1"/>
    <property type="match status" value="1"/>
</dbReference>
<comment type="similarity">
    <text evidence="1">Belongs to the LysR transcriptional regulatory family.</text>
</comment>
<name>A0ABV9GYQ7_9BURK</name>
<dbReference type="Proteomes" id="UP001595967">
    <property type="component" value="Unassembled WGS sequence"/>
</dbReference>
<protein>
    <submittedName>
        <fullName evidence="6">LysR family transcriptional regulator</fullName>
    </submittedName>
</protein>
<sequence length="309" mass="34549">MLTPMCQENSPFPRLPPLNALRVFEAAARHGSFVRAAGELHVTHGAVSRQIRLLEDQLGMPLFERRNRAVFLTRQGTELFTVCADVMAQLTQAIDRLRTPPTQAPLVLSCEPTIAMRWLIPRLPDFRTRFPTQQLHLLTAGGPVDFARDRVDVALRRNDFPWHPGWHTERVAPELMGPVCHPGATADWQASGRPTKILHTRTRPTAWSHWLASCGHILPAGQPLAGEYFEHFYLCLQAAAAGLGTAVGSAYMVEDDVQGGRLAAPFGFTHDGSEYVLLSPTPFTGDTRRLLFLDWLRYEMGQTRERLGL</sequence>
<dbReference type="InterPro" id="IPR058163">
    <property type="entry name" value="LysR-type_TF_proteobact-type"/>
</dbReference>
<dbReference type="PANTHER" id="PTHR30537:SF74">
    <property type="entry name" value="HTH-TYPE TRANSCRIPTIONAL REGULATOR TRPI"/>
    <property type="match status" value="1"/>
</dbReference>
<evidence type="ECO:0000313" key="7">
    <source>
        <dbReference type="Proteomes" id="UP001595967"/>
    </source>
</evidence>
<evidence type="ECO:0000256" key="4">
    <source>
        <dbReference type="ARBA" id="ARBA00023163"/>
    </source>
</evidence>
<evidence type="ECO:0000256" key="1">
    <source>
        <dbReference type="ARBA" id="ARBA00009437"/>
    </source>
</evidence>
<reference evidence="7" key="1">
    <citation type="journal article" date="2019" name="Int. J. Syst. Evol. Microbiol.">
        <title>The Global Catalogue of Microorganisms (GCM) 10K type strain sequencing project: providing services to taxonomists for standard genome sequencing and annotation.</title>
        <authorList>
            <consortium name="The Broad Institute Genomics Platform"/>
            <consortium name="The Broad Institute Genome Sequencing Center for Infectious Disease"/>
            <person name="Wu L."/>
            <person name="Ma J."/>
        </authorList>
    </citation>
    <scope>NUCLEOTIDE SEQUENCE [LARGE SCALE GENOMIC DNA]</scope>
    <source>
        <strain evidence="7">JCM 11650</strain>
    </source>
</reference>
<dbReference type="PRINTS" id="PR00039">
    <property type="entry name" value="HTHLYSR"/>
</dbReference>
<evidence type="ECO:0000259" key="5">
    <source>
        <dbReference type="PROSITE" id="PS50931"/>
    </source>
</evidence>
<dbReference type="PANTHER" id="PTHR30537">
    <property type="entry name" value="HTH-TYPE TRANSCRIPTIONAL REGULATOR"/>
    <property type="match status" value="1"/>
</dbReference>
<evidence type="ECO:0000256" key="3">
    <source>
        <dbReference type="ARBA" id="ARBA00023125"/>
    </source>
</evidence>
<dbReference type="SUPFAM" id="SSF53850">
    <property type="entry name" value="Periplasmic binding protein-like II"/>
    <property type="match status" value="1"/>
</dbReference>